<evidence type="ECO:0000313" key="1">
    <source>
        <dbReference type="EMBL" id="OGF77255.1"/>
    </source>
</evidence>
<protein>
    <recommendedName>
        <fullName evidence="3">Nucleotide-diphospho-sugar transferase domain-containing protein</fullName>
    </recommendedName>
</protein>
<gene>
    <name evidence="1" type="ORF">A3F23_01235</name>
</gene>
<dbReference type="Proteomes" id="UP000177723">
    <property type="component" value="Unassembled WGS sequence"/>
</dbReference>
<dbReference type="AlphaFoldDB" id="A0A1F5WNM5"/>
<dbReference type="EMBL" id="MFHT01000026">
    <property type="protein sequence ID" value="OGF77255.1"/>
    <property type="molecule type" value="Genomic_DNA"/>
</dbReference>
<proteinExistence type="predicted"/>
<dbReference type="SUPFAM" id="SSF53448">
    <property type="entry name" value="Nucleotide-diphospho-sugar transferases"/>
    <property type="match status" value="1"/>
</dbReference>
<evidence type="ECO:0000313" key="2">
    <source>
        <dbReference type="Proteomes" id="UP000177723"/>
    </source>
</evidence>
<accession>A0A1F5WNM5</accession>
<evidence type="ECO:0008006" key="3">
    <source>
        <dbReference type="Google" id="ProtNLM"/>
    </source>
</evidence>
<comment type="caution">
    <text evidence="1">The sequence shown here is derived from an EMBL/GenBank/DDBJ whole genome shotgun (WGS) entry which is preliminary data.</text>
</comment>
<organism evidence="1 2">
    <name type="scientific">Candidatus Giovannonibacteria bacterium RIFCSPHIGHO2_12_FULL_43_15</name>
    <dbReference type="NCBI Taxonomy" id="1798341"/>
    <lineage>
        <taxon>Bacteria</taxon>
        <taxon>Candidatus Giovannoniibacteriota</taxon>
    </lineage>
</organism>
<sequence length="306" mass="35906">MDYKKMDGVTIMSVYYSPETRMLQELNKSLTDRLNPGSGHKWLFAENSKEKTKINPVQFSDANAKVLPGVAGWREDVVSFFRGSFNHAGGLQILLKNVDTRFVICTEPDFFIIRPNWISELVDTMEAKKLSFFGAPYDPRRYNMYRYFPHVAFMAMDLSRMDKSTLDFNPNYIRADFLHRVAKKIIGRRANINTRRDTGSKIFEQYHKTRASECIQPVFTGKMSSLDKILPDSFSFIPHKKDYFVTEGFLKYGLPDFRNLYKWEEYFYRGRPYAFHMQGSKEKKDMARESAIVKEFIEKIVSNLRK</sequence>
<dbReference type="InterPro" id="IPR029044">
    <property type="entry name" value="Nucleotide-diphossugar_trans"/>
</dbReference>
<name>A0A1F5WNM5_9BACT</name>
<reference evidence="1 2" key="1">
    <citation type="journal article" date="2016" name="Nat. Commun.">
        <title>Thousands of microbial genomes shed light on interconnected biogeochemical processes in an aquifer system.</title>
        <authorList>
            <person name="Anantharaman K."/>
            <person name="Brown C.T."/>
            <person name="Hug L.A."/>
            <person name="Sharon I."/>
            <person name="Castelle C.J."/>
            <person name="Probst A.J."/>
            <person name="Thomas B.C."/>
            <person name="Singh A."/>
            <person name="Wilkins M.J."/>
            <person name="Karaoz U."/>
            <person name="Brodie E.L."/>
            <person name="Williams K.H."/>
            <person name="Hubbard S.S."/>
            <person name="Banfield J.F."/>
        </authorList>
    </citation>
    <scope>NUCLEOTIDE SEQUENCE [LARGE SCALE GENOMIC DNA]</scope>
</reference>